<dbReference type="InterPro" id="IPR049492">
    <property type="entry name" value="BD-FAE-like_dom"/>
</dbReference>
<dbReference type="InterPro" id="IPR050300">
    <property type="entry name" value="GDXG_lipolytic_enzyme"/>
</dbReference>
<reference evidence="3 4" key="1">
    <citation type="submission" date="2018-06" db="EMBL/GenBank/DDBJ databases">
        <authorList>
            <consortium name="Pathogen Informatics"/>
            <person name="Doyle S."/>
        </authorList>
    </citation>
    <scope>NUCLEOTIDE SEQUENCE [LARGE SCALE GENOMIC DNA]</scope>
    <source>
        <strain evidence="3 4">NCTC12722</strain>
    </source>
</reference>
<dbReference type="GO" id="GO:0004806">
    <property type="term" value="F:triacylglycerol lipase activity"/>
    <property type="evidence" value="ECO:0007669"/>
    <property type="project" value="UniProtKB-EC"/>
</dbReference>
<gene>
    <name evidence="3" type="primary">lip2</name>
    <name evidence="3" type="ORF">NCTC12722_03910</name>
</gene>
<organism evidence="3 4">
    <name type="scientific">Afipia felis</name>
    <name type="common">Cat scratch disease bacillus</name>
    <dbReference type="NCBI Taxonomy" id="1035"/>
    <lineage>
        <taxon>Bacteria</taxon>
        <taxon>Pseudomonadati</taxon>
        <taxon>Pseudomonadota</taxon>
        <taxon>Alphaproteobacteria</taxon>
        <taxon>Hyphomicrobiales</taxon>
        <taxon>Nitrobacteraceae</taxon>
        <taxon>Afipia</taxon>
    </lineage>
</organism>
<evidence type="ECO:0000313" key="3">
    <source>
        <dbReference type="EMBL" id="SUU86680.1"/>
    </source>
</evidence>
<keyword evidence="1 3" id="KW-0378">Hydrolase</keyword>
<dbReference type="PANTHER" id="PTHR48081">
    <property type="entry name" value="AB HYDROLASE SUPERFAMILY PROTEIN C4A8.06C"/>
    <property type="match status" value="1"/>
</dbReference>
<dbReference type="Proteomes" id="UP000254343">
    <property type="component" value="Unassembled WGS sequence"/>
</dbReference>
<dbReference type="PROSITE" id="PS00122">
    <property type="entry name" value="CARBOXYLESTERASE_B_1"/>
    <property type="match status" value="1"/>
</dbReference>
<evidence type="ECO:0000313" key="4">
    <source>
        <dbReference type="Proteomes" id="UP000254343"/>
    </source>
</evidence>
<protein>
    <submittedName>
        <fullName evidence="3">Lipase 2</fullName>
        <ecNumber evidence="3">3.1.1.3</ecNumber>
    </submittedName>
</protein>
<feature type="domain" description="BD-FAE-like" evidence="2">
    <location>
        <begin position="36"/>
        <end position="221"/>
    </location>
</feature>
<dbReference type="RefSeq" id="WP_002717503.1">
    <property type="nucleotide sequence ID" value="NZ_UFSI01000001.1"/>
</dbReference>
<dbReference type="Gene3D" id="3.40.50.1820">
    <property type="entry name" value="alpha/beta hydrolase"/>
    <property type="match status" value="1"/>
</dbReference>
<dbReference type="OrthoDB" id="9806180at2"/>
<dbReference type="EC" id="3.1.1.3" evidence="3"/>
<sequence>MKAFTSPLDFLNAIAAIGATRPRKGIRYGQRPRHLLDVYQPTIHGPSPVIVFFYGGGWEEGERGDYFFVGSALATRGFTVVIPDYRVFPEVRFPDFIDDAAEAMSWTVDHIMEFGGDPRRLIVMGHSAGAHIAAMLAFDRKRLAKVGLVASRDLSAMIGLAGPYDFLPLNSTTLKEIFGPQQGLAATQPINYVGRDAPPTFLATGRRDRHVDPGNTVRMAESIRRVGGEAEIKLYDYIDHRMLIGALARPLRFFAPVLDDVVGFALKNIDPQSLPDSTAVQGSTA</sequence>
<name>A0A380WCF5_AFIFE</name>
<evidence type="ECO:0000259" key="2">
    <source>
        <dbReference type="Pfam" id="PF20434"/>
    </source>
</evidence>
<dbReference type="AlphaFoldDB" id="A0A380WCF5"/>
<accession>A0A380WCF5</accession>
<dbReference type="EMBL" id="UIGB01000001">
    <property type="protein sequence ID" value="SUU86680.1"/>
    <property type="molecule type" value="Genomic_DNA"/>
</dbReference>
<dbReference type="InterPro" id="IPR019826">
    <property type="entry name" value="Carboxylesterase_B_AS"/>
</dbReference>
<proteinExistence type="predicted"/>
<evidence type="ECO:0000256" key="1">
    <source>
        <dbReference type="ARBA" id="ARBA00022801"/>
    </source>
</evidence>
<dbReference type="PANTHER" id="PTHR48081:SF9">
    <property type="entry name" value="CARBOXYLESTERASE"/>
    <property type="match status" value="1"/>
</dbReference>
<dbReference type="InterPro" id="IPR029058">
    <property type="entry name" value="AB_hydrolase_fold"/>
</dbReference>
<dbReference type="SUPFAM" id="SSF53474">
    <property type="entry name" value="alpha/beta-Hydrolases"/>
    <property type="match status" value="1"/>
</dbReference>
<dbReference type="Pfam" id="PF20434">
    <property type="entry name" value="BD-FAE"/>
    <property type="match status" value="1"/>
</dbReference>